<dbReference type="EnsemblMetazoa" id="MDOA001546-RA">
    <property type="protein sequence ID" value="MDOA001546-PA"/>
    <property type="gene ID" value="MDOA001546"/>
</dbReference>
<feature type="chain" id="PRO_5044559904" evidence="2">
    <location>
        <begin position="20"/>
        <end position="68"/>
    </location>
</feature>
<dbReference type="AlphaFoldDB" id="A0A1I8M5W7"/>
<proteinExistence type="predicted"/>
<dbReference type="VEuPathDB" id="VectorBase:MDOA001546"/>
<feature type="compositionally biased region" description="Pro residues" evidence="1">
    <location>
        <begin position="26"/>
        <end position="41"/>
    </location>
</feature>
<name>A0A1I8M5W7_MUSDO</name>
<keyword evidence="2" id="KW-0732">Signal</keyword>
<reference evidence="3" key="1">
    <citation type="submission" date="2020-05" db="UniProtKB">
        <authorList>
            <consortium name="EnsemblMetazoa"/>
        </authorList>
    </citation>
    <scope>IDENTIFICATION</scope>
    <source>
        <strain evidence="3">Aabys</strain>
    </source>
</reference>
<evidence type="ECO:0000256" key="2">
    <source>
        <dbReference type="SAM" id="SignalP"/>
    </source>
</evidence>
<sequence>MKFLHFILSIFLLGVAVNAVPYLPTAPPTPPVENATAPPPSNGGYVGPPTEPPTPRPPPVATVVPIYP</sequence>
<feature type="compositionally biased region" description="Pro residues" evidence="1">
    <location>
        <begin position="49"/>
        <end position="60"/>
    </location>
</feature>
<evidence type="ECO:0000313" key="3">
    <source>
        <dbReference type="EnsemblMetazoa" id="MDOA001546-PA"/>
    </source>
</evidence>
<feature type="region of interest" description="Disordered" evidence="1">
    <location>
        <begin position="26"/>
        <end position="68"/>
    </location>
</feature>
<gene>
    <name evidence="3" type="primary">101888024</name>
</gene>
<evidence type="ECO:0000256" key="1">
    <source>
        <dbReference type="SAM" id="MobiDB-lite"/>
    </source>
</evidence>
<accession>A0A1I8M5W7</accession>
<feature type="signal peptide" evidence="2">
    <location>
        <begin position="1"/>
        <end position="19"/>
    </location>
</feature>
<organism evidence="3">
    <name type="scientific">Musca domestica</name>
    <name type="common">House fly</name>
    <dbReference type="NCBI Taxonomy" id="7370"/>
    <lineage>
        <taxon>Eukaryota</taxon>
        <taxon>Metazoa</taxon>
        <taxon>Ecdysozoa</taxon>
        <taxon>Arthropoda</taxon>
        <taxon>Hexapoda</taxon>
        <taxon>Insecta</taxon>
        <taxon>Pterygota</taxon>
        <taxon>Neoptera</taxon>
        <taxon>Endopterygota</taxon>
        <taxon>Diptera</taxon>
        <taxon>Brachycera</taxon>
        <taxon>Muscomorpha</taxon>
        <taxon>Muscoidea</taxon>
        <taxon>Muscidae</taxon>
        <taxon>Musca</taxon>
    </lineage>
</organism>
<protein>
    <submittedName>
        <fullName evidence="3">Uncharacterized protein</fullName>
    </submittedName>
</protein>